<protein>
    <submittedName>
        <fullName evidence="1">Uncharacterized protein</fullName>
    </submittedName>
</protein>
<evidence type="ECO:0000313" key="2">
    <source>
        <dbReference type="Proteomes" id="UP000233100"/>
    </source>
</evidence>
<dbReference type="Proteomes" id="UP000233100">
    <property type="component" value="Chromosome 15"/>
</dbReference>
<reference evidence="1" key="3">
    <citation type="submission" date="2025-09" db="UniProtKB">
        <authorList>
            <consortium name="Ensembl"/>
        </authorList>
    </citation>
    <scope>IDENTIFICATION</scope>
</reference>
<reference evidence="1 2" key="1">
    <citation type="submission" date="2013-03" db="EMBL/GenBank/DDBJ databases">
        <authorList>
            <person name="Warren W."/>
            <person name="Wilson R.K."/>
        </authorList>
    </citation>
    <scope>NUCLEOTIDE SEQUENCE</scope>
</reference>
<accession>A0A7N9CN59</accession>
<dbReference type="AlphaFoldDB" id="A0A7N9CN59"/>
<name>A0A7N9CN59_MACFA</name>
<dbReference type="PANTHER" id="PTHR12138">
    <property type="entry name" value="PRIMATE-EXPANDED PROTEIN FAMILY"/>
    <property type="match status" value="1"/>
</dbReference>
<sequence length="114" mass="12258">MTHCNLCLVDTGDPPTSASRVAGTTGLGHHTQLIFVFFVEMGFRHVVQAGLKLLDSSNLPALAFQSAGITGMSHCTKLAIFIYQVKHSLTTGPKISLLGIDLKKCKHMSTKTSM</sequence>
<evidence type="ECO:0000313" key="1">
    <source>
        <dbReference type="Ensembl" id="ENSMFAP00000050425.1"/>
    </source>
</evidence>
<dbReference type="Ensembl" id="ENSMFAT00000072215.1">
    <property type="protein sequence ID" value="ENSMFAP00000050425.1"/>
    <property type="gene ID" value="ENSMFAG00000055642.1"/>
</dbReference>
<dbReference type="GeneTree" id="ENSGT01120000271815"/>
<dbReference type="PANTHER" id="PTHR12138:SF162">
    <property type="entry name" value="CHROMOSOME UNDETERMINED SCAFFOLD_275, WHOLE GENOME SHOTGUN SEQUENCE"/>
    <property type="match status" value="1"/>
</dbReference>
<reference evidence="1" key="2">
    <citation type="submission" date="2025-08" db="UniProtKB">
        <authorList>
            <consortium name="Ensembl"/>
        </authorList>
    </citation>
    <scope>IDENTIFICATION</scope>
</reference>
<proteinExistence type="predicted"/>
<keyword evidence="2" id="KW-1185">Reference proteome</keyword>
<dbReference type="PRINTS" id="PR02045">
    <property type="entry name" value="F138DOMAIN"/>
</dbReference>
<organism evidence="1 2">
    <name type="scientific">Macaca fascicularis</name>
    <name type="common">Crab-eating macaque</name>
    <name type="synonym">Cynomolgus monkey</name>
    <dbReference type="NCBI Taxonomy" id="9541"/>
    <lineage>
        <taxon>Eukaryota</taxon>
        <taxon>Metazoa</taxon>
        <taxon>Chordata</taxon>
        <taxon>Craniata</taxon>
        <taxon>Vertebrata</taxon>
        <taxon>Euteleostomi</taxon>
        <taxon>Mammalia</taxon>
        <taxon>Eutheria</taxon>
        <taxon>Euarchontoglires</taxon>
        <taxon>Primates</taxon>
        <taxon>Haplorrhini</taxon>
        <taxon>Catarrhini</taxon>
        <taxon>Cercopithecidae</taxon>
        <taxon>Cercopithecinae</taxon>
        <taxon>Macaca</taxon>
    </lineage>
</organism>